<dbReference type="Proteomes" id="UP000239590">
    <property type="component" value="Unassembled WGS sequence"/>
</dbReference>
<dbReference type="InterPro" id="IPR036291">
    <property type="entry name" value="NAD(P)-bd_dom_sf"/>
</dbReference>
<reference evidence="3" key="1">
    <citation type="submission" date="2018-02" db="EMBL/GenBank/DDBJ databases">
        <title>Genome sequencing of Solimonas sp. HR-BB.</title>
        <authorList>
            <person name="Lee Y."/>
            <person name="Jeon C.O."/>
        </authorList>
    </citation>
    <scope>NUCLEOTIDE SEQUENCE [LARGE SCALE GENOMIC DNA]</scope>
    <source>
        <strain evidence="3">HR-U</strain>
    </source>
</reference>
<gene>
    <name evidence="2" type="ORF">C5O19_07215</name>
</gene>
<organism evidence="2 3">
    <name type="scientific">Siphonobacter curvatus</name>
    <dbReference type="NCBI Taxonomy" id="2094562"/>
    <lineage>
        <taxon>Bacteria</taxon>
        <taxon>Pseudomonadati</taxon>
        <taxon>Bacteroidota</taxon>
        <taxon>Cytophagia</taxon>
        <taxon>Cytophagales</taxon>
        <taxon>Cytophagaceae</taxon>
        <taxon>Siphonobacter</taxon>
    </lineage>
</organism>
<dbReference type="RefSeq" id="WP_104710927.1">
    <property type="nucleotide sequence ID" value="NZ_PTRA01000001.1"/>
</dbReference>
<proteinExistence type="predicted"/>
<dbReference type="SUPFAM" id="SSF51735">
    <property type="entry name" value="NAD(P)-binding Rossmann-fold domains"/>
    <property type="match status" value="1"/>
</dbReference>
<evidence type="ECO:0000313" key="3">
    <source>
        <dbReference type="Proteomes" id="UP000239590"/>
    </source>
</evidence>
<dbReference type="Gene3D" id="3.40.50.720">
    <property type="entry name" value="NAD(P)-binding Rossmann-like Domain"/>
    <property type="match status" value="1"/>
</dbReference>
<dbReference type="InterPro" id="IPR003781">
    <property type="entry name" value="CoA-bd"/>
</dbReference>
<dbReference type="EMBL" id="PTRA01000001">
    <property type="protein sequence ID" value="PQA59433.1"/>
    <property type="molecule type" value="Genomic_DNA"/>
</dbReference>
<evidence type="ECO:0000313" key="2">
    <source>
        <dbReference type="EMBL" id="PQA59433.1"/>
    </source>
</evidence>
<protein>
    <submittedName>
        <fullName evidence="2">CoA-binding protein</fullName>
    </submittedName>
</protein>
<comment type="caution">
    <text evidence="2">The sequence shown here is derived from an EMBL/GenBank/DDBJ whole genome shotgun (WGS) entry which is preliminary data.</text>
</comment>
<accession>A0A2S7INX4</accession>
<dbReference type="OrthoDB" id="708726at2"/>
<evidence type="ECO:0000259" key="1">
    <source>
        <dbReference type="Pfam" id="PF13380"/>
    </source>
</evidence>
<keyword evidence="3" id="KW-1185">Reference proteome</keyword>
<dbReference type="AlphaFoldDB" id="A0A2S7INX4"/>
<sequence>MKTLIVGASTHPGRYAYLAANRLLSYGHEIVLLGKENGEVAGYPILHGKPELEGIDTITLYINPTRQPELYEYMLSLKPKRIIFNPGTENPEFEAMAEERGVQALEACTLVMLGTGQY</sequence>
<dbReference type="Pfam" id="PF13380">
    <property type="entry name" value="CoA_binding_2"/>
    <property type="match status" value="1"/>
</dbReference>
<feature type="domain" description="CoA-binding" evidence="1">
    <location>
        <begin position="3"/>
        <end position="113"/>
    </location>
</feature>
<name>A0A2S7INX4_9BACT</name>